<evidence type="ECO:0000256" key="1">
    <source>
        <dbReference type="SAM" id="MobiDB-lite"/>
    </source>
</evidence>
<dbReference type="PATRIC" id="fig|1263870.3.peg.4778"/>
<sequence length="41" mass="4950">MDDIQNYIENNPEIVSETERFDPEFRDDPEVEDVDEFETVE</sequence>
<reference evidence="2 3" key="1">
    <citation type="journal article" date="2013" name="Mar. Genomics">
        <title>Expression of sulfatases in Rhodopirellula baltica and the diversity of sulfatases in the genus Rhodopirellula.</title>
        <authorList>
            <person name="Wegner C.E."/>
            <person name="Richter-Heitmann T."/>
            <person name="Klindworth A."/>
            <person name="Klockow C."/>
            <person name="Richter M."/>
            <person name="Achstetter T."/>
            <person name="Glockner F.O."/>
            <person name="Harder J."/>
        </authorList>
    </citation>
    <scope>NUCLEOTIDE SEQUENCE [LARGE SCALE GENOMIC DNA]</scope>
    <source>
        <strain evidence="2 3">SM41</strain>
    </source>
</reference>
<comment type="caution">
    <text evidence="2">The sequence shown here is derived from an EMBL/GenBank/DDBJ whole genome shotgun (WGS) entry which is preliminary data.</text>
</comment>
<dbReference type="AlphaFoldDB" id="M5TXX6"/>
<proteinExistence type="predicted"/>
<keyword evidence="3" id="KW-1185">Reference proteome</keyword>
<dbReference type="EMBL" id="ANOH01000307">
    <property type="protein sequence ID" value="EMI54040.1"/>
    <property type="molecule type" value="Genomic_DNA"/>
</dbReference>
<evidence type="ECO:0000313" key="2">
    <source>
        <dbReference type="EMBL" id="EMI54040.1"/>
    </source>
</evidence>
<feature type="region of interest" description="Disordered" evidence="1">
    <location>
        <begin position="1"/>
        <end position="41"/>
    </location>
</feature>
<accession>M5TXX6</accession>
<dbReference type="Proteomes" id="UP000011885">
    <property type="component" value="Unassembled WGS sequence"/>
</dbReference>
<gene>
    <name evidence="2" type="ORF">RSSM_04515</name>
</gene>
<protein>
    <submittedName>
        <fullName evidence="2">Uncharacterized protein</fullName>
    </submittedName>
</protein>
<feature type="compositionally biased region" description="Acidic residues" evidence="1">
    <location>
        <begin position="29"/>
        <end position="41"/>
    </location>
</feature>
<feature type="compositionally biased region" description="Basic and acidic residues" evidence="1">
    <location>
        <begin position="17"/>
        <end position="28"/>
    </location>
</feature>
<name>M5TXX6_9BACT</name>
<evidence type="ECO:0000313" key="3">
    <source>
        <dbReference type="Proteomes" id="UP000011885"/>
    </source>
</evidence>
<organism evidence="2 3">
    <name type="scientific">Rhodopirellula sallentina SM41</name>
    <dbReference type="NCBI Taxonomy" id="1263870"/>
    <lineage>
        <taxon>Bacteria</taxon>
        <taxon>Pseudomonadati</taxon>
        <taxon>Planctomycetota</taxon>
        <taxon>Planctomycetia</taxon>
        <taxon>Pirellulales</taxon>
        <taxon>Pirellulaceae</taxon>
        <taxon>Rhodopirellula</taxon>
    </lineage>
</organism>